<evidence type="ECO:0000256" key="1">
    <source>
        <dbReference type="SAM" id="Coils"/>
    </source>
</evidence>
<accession>A0AAY4DM40</accession>
<proteinExistence type="predicted"/>
<dbReference type="InterPro" id="IPR012337">
    <property type="entry name" value="RNaseH-like_sf"/>
</dbReference>
<dbReference type="PANTHER" id="PTHR45913">
    <property type="entry name" value="EPM2A-INTERACTING PROTEIN 1"/>
    <property type="match status" value="1"/>
</dbReference>
<reference evidence="2" key="1">
    <citation type="submission" date="2025-08" db="UniProtKB">
        <authorList>
            <consortium name="Ensembl"/>
        </authorList>
    </citation>
    <scope>IDENTIFICATION</scope>
</reference>
<evidence type="ECO:0008006" key="4">
    <source>
        <dbReference type="Google" id="ProtNLM"/>
    </source>
</evidence>
<organism evidence="2 3">
    <name type="scientific">Denticeps clupeoides</name>
    <name type="common">denticle herring</name>
    <dbReference type="NCBI Taxonomy" id="299321"/>
    <lineage>
        <taxon>Eukaryota</taxon>
        <taxon>Metazoa</taxon>
        <taxon>Chordata</taxon>
        <taxon>Craniata</taxon>
        <taxon>Vertebrata</taxon>
        <taxon>Euteleostomi</taxon>
        <taxon>Actinopterygii</taxon>
        <taxon>Neopterygii</taxon>
        <taxon>Teleostei</taxon>
        <taxon>Clupei</taxon>
        <taxon>Clupeiformes</taxon>
        <taxon>Denticipitoidei</taxon>
        <taxon>Denticipitidae</taxon>
        <taxon>Denticeps</taxon>
    </lineage>
</organism>
<keyword evidence="3" id="KW-1185">Reference proteome</keyword>
<protein>
    <recommendedName>
        <fullName evidence="4">Transposase</fullName>
    </recommendedName>
</protein>
<evidence type="ECO:0000313" key="2">
    <source>
        <dbReference type="Ensembl" id="ENSDCDP00010046274.1"/>
    </source>
</evidence>
<dbReference type="Proteomes" id="UP000694580">
    <property type="component" value="Unplaced"/>
</dbReference>
<keyword evidence="1" id="KW-0175">Coiled coil</keyword>
<dbReference type="PANTHER" id="PTHR45913:SF9">
    <property type="entry name" value="GENERAL TRANSCRIPTION FACTOR II-I REPEAT DOMAIN-CONTAINING PROTEIN 2-LIKE-RELATED"/>
    <property type="match status" value="1"/>
</dbReference>
<dbReference type="AlphaFoldDB" id="A0AAY4DM40"/>
<dbReference type="GeneTree" id="ENSGT00950000182812"/>
<dbReference type="Ensembl" id="ENSDCDT00010056471.1">
    <property type="protein sequence ID" value="ENSDCDP00010046274.1"/>
    <property type="gene ID" value="ENSDCDG00010028316.1"/>
</dbReference>
<name>A0AAY4DM40_9TELE</name>
<feature type="coiled-coil region" evidence="1">
    <location>
        <begin position="381"/>
        <end position="440"/>
    </location>
</feature>
<reference evidence="2" key="2">
    <citation type="submission" date="2025-09" db="UniProtKB">
        <authorList>
            <consortium name="Ensembl"/>
        </authorList>
    </citation>
    <scope>IDENTIFICATION</scope>
</reference>
<sequence length="494" mass="55781">MLSELAPGDCDICLIGNQSVAVLKEYNICLHYETKHTAFSKFKGDARKNKTRELLAKLHRQQGTLTRPSTAQDSATRASFEITVLITRTGRSFLTGDFVKECLSIISLSRNTVTRLCDFAQLLVFIRGVHENMEITQELAGFETLRSTTKSEDLFAAVERVLHTNGLSWETLVGITTDGAPKVSQCGGKVAKYHCILHQEQLCARSVGTGDVVRDVIKIINCIRSKALSHRQFRALLEEVDSQYKDVLYHQEVRWLSHGKVLKRFFELRHVIAEFLTSKNSDTQPRHKKWFCDVAFMVDITDLLNTLNIQLQGKDQIITELFDHITAFRSKLQLLCRHLSGRAEDSGTGAAALAINVESFKAELLSALRVDLVDALKTEVRAVLESELASIKLDIRAARSELKEYRETVTTELSGLSVKVKNMEESLSTCTDDITHLQKEVSRLTTLTEMLQNKCDDSEGRLRRNNVRIIGVNNRRLRSAPQLSSRHYFSRLLS</sequence>
<evidence type="ECO:0000313" key="3">
    <source>
        <dbReference type="Proteomes" id="UP000694580"/>
    </source>
</evidence>
<dbReference type="SUPFAM" id="SSF53098">
    <property type="entry name" value="Ribonuclease H-like"/>
    <property type="match status" value="1"/>
</dbReference>